<gene>
    <name evidence="1" type="ORF">KV396_08415</name>
</gene>
<proteinExistence type="predicted"/>
<name>A0ABY4IRG1_9MICO</name>
<protein>
    <submittedName>
        <fullName evidence="1">Uridine kinase</fullName>
    </submittedName>
</protein>
<dbReference type="SUPFAM" id="SSF52540">
    <property type="entry name" value="P-loop containing nucleoside triphosphate hydrolases"/>
    <property type="match status" value="1"/>
</dbReference>
<dbReference type="Proteomes" id="UP000831963">
    <property type="component" value="Chromosome"/>
</dbReference>
<sequence>MKDHRSTFLRELADAVPLPSPTGPSILVGIDGVDGAGKTVLADQLAGALRDRTRVERISIDGFHRVRAERYRRGRHSAEGFWRDSYDYAAFHREVVRPFLADEGTFLRATHDVDTDDLLDGPREAVVAGSLVIVDGIFLHRPELRDAWDFTIFLDVPFRESARRMATRDGLPADPAAPENARYVGGQRIYLEQCDPRGAADLVVDYGDLSRPSIRR</sequence>
<keyword evidence="1" id="KW-0808">Transferase</keyword>
<dbReference type="GO" id="GO:0016301">
    <property type="term" value="F:kinase activity"/>
    <property type="evidence" value="ECO:0007669"/>
    <property type="project" value="UniProtKB-KW"/>
</dbReference>
<dbReference type="PANTHER" id="PTHR10285">
    <property type="entry name" value="URIDINE KINASE"/>
    <property type="match status" value="1"/>
</dbReference>
<keyword evidence="2" id="KW-1185">Reference proteome</keyword>
<evidence type="ECO:0000313" key="1">
    <source>
        <dbReference type="EMBL" id="UPL14496.1"/>
    </source>
</evidence>
<dbReference type="RefSeq" id="WP_247957526.1">
    <property type="nucleotide sequence ID" value="NZ_CP078077.1"/>
</dbReference>
<evidence type="ECO:0000313" key="2">
    <source>
        <dbReference type="Proteomes" id="UP000831963"/>
    </source>
</evidence>
<dbReference type="InterPro" id="IPR027417">
    <property type="entry name" value="P-loop_NTPase"/>
</dbReference>
<dbReference type="Gene3D" id="3.40.50.300">
    <property type="entry name" value="P-loop containing nucleotide triphosphate hydrolases"/>
    <property type="match status" value="1"/>
</dbReference>
<accession>A0ABY4IRG1</accession>
<keyword evidence="1" id="KW-0418">Kinase</keyword>
<organism evidence="1 2">
    <name type="scientific">Microbacterium galbinum</name>
    <dbReference type="NCBI Taxonomy" id="2851646"/>
    <lineage>
        <taxon>Bacteria</taxon>
        <taxon>Bacillati</taxon>
        <taxon>Actinomycetota</taxon>
        <taxon>Actinomycetes</taxon>
        <taxon>Micrococcales</taxon>
        <taxon>Microbacteriaceae</taxon>
        <taxon>Microbacterium</taxon>
    </lineage>
</organism>
<reference evidence="1 2" key="1">
    <citation type="submission" date="2021-06" db="EMBL/GenBank/DDBJ databases">
        <title>Genome-based taxonomic framework of Microbacterium strains isolated from marine environment, the description of four new species and reclassification of four preexisting species.</title>
        <authorList>
            <person name="Lee S.D."/>
            <person name="Kim S.-M."/>
            <person name="Byeon Y.-S."/>
            <person name="Yang H.L."/>
            <person name="Kim I.S."/>
        </authorList>
    </citation>
    <scope>NUCLEOTIDE SEQUENCE [LARGE SCALE GENOMIC DNA]</scope>
    <source>
        <strain evidence="1 2">SSW1-36</strain>
    </source>
</reference>
<dbReference type="EMBL" id="CP078077">
    <property type="protein sequence ID" value="UPL14496.1"/>
    <property type="molecule type" value="Genomic_DNA"/>
</dbReference>